<dbReference type="PIRSF" id="PIRSF000332">
    <property type="entry name" value="FMO"/>
    <property type="match status" value="1"/>
</dbReference>
<evidence type="ECO:0000256" key="7">
    <source>
        <dbReference type="SAM" id="Phobius"/>
    </source>
</evidence>
<dbReference type="InterPro" id="IPR036188">
    <property type="entry name" value="FAD/NAD-bd_sf"/>
</dbReference>
<keyword evidence="7" id="KW-0812">Transmembrane</keyword>
<comment type="similarity">
    <text evidence="1 6">Belongs to the FMO family.</text>
</comment>
<gene>
    <name evidence="8" type="ORF">DH2020_004191</name>
</gene>
<keyword evidence="4" id="KW-0521">NADP</keyword>
<keyword evidence="6" id="KW-0503">Monooxygenase</keyword>
<keyword evidence="5 6" id="KW-0560">Oxidoreductase</keyword>
<dbReference type="Gene3D" id="3.50.50.60">
    <property type="entry name" value="FAD/NAD(P)-binding domain"/>
    <property type="match status" value="2"/>
</dbReference>
<dbReference type="EC" id="1.-.-.-" evidence="6"/>
<keyword evidence="9" id="KW-1185">Reference proteome</keyword>
<protein>
    <recommendedName>
        <fullName evidence="6">Flavin-containing monooxygenase</fullName>
        <ecNumber evidence="6">1.-.-.-</ecNumber>
    </recommendedName>
</protein>
<evidence type="ECO:0000256" key="2">
    <source>
        <dbReference type="ARBA" id="ARBA00022630"/>
    </source>
</evidence>
<comment type="cofactor">
    <cofactor evidence="6">
        <name>FAD</name>
        <dbReference type="ChEBI" id="CHEBI:57692"/>
    </cofactor>
</comment>
<reference evidence="8 9" key="1">
    <citation type="journal article" date="2021" name="Comput. Struct. Biotechnol. J.">
        <title>De novo genome assembly of the potent medicinal plant Rehmannia glutinosa using nanopore technology.</title>
        <authorList>
            <person name="Ma L."/>
            <person name="Dong C."/>
            <person name="Song C."/>
            <person name="Wang X."/>
            <person name="Zheng X."/>
            <person name="Niu Y."/>
            <person name="Chen S."/>
            <person name="Feng W."/>
        </authorList>
    </citation>
    <scope>NUCLEOTIDE SEQUENCE [LARGE SCALE GENOMIC DNA]</scope>
    <source>
        <strain evidence="8">DH-2019</strain>
    </source>
</reference>
<evidence type="ECO:0000256" key="3">
    <source>
        <dbReference type="ARBA" id="ARBA00022827"/>
    </source>
</evidence>
<feature type="transmembrane region" description="Helical" evidence="7">
    <location>
        <begin position="290"/>
        <end position="315"/>
    </location>
</feature>
<proteinExistence type="inferred from homology"/>
<sequence>MVSSKSYSSSREPNKVEKKIAIIGAGISGLLACKHTMEKGFNPVVFEARNGIGGVWSSTIDSTKLQTPKDHFQFSDFPWPKSVSQTFPDHNQVMEYVTSYALRFDIFSRIKFNSKVIGLDYIYSSSDDDDNMCSNWDMWGGNGEAFSSNGKWNVVVQNVLQPMEAPKVYQVDFVTLCIGKFSDLPNIPDFPISKGANKFNGEIIHSMDYAAMDKIQAAKFIKNKRVSVVGFQKSALDIAAEIAKNNGVTNPCTLVFRRVQWSGSENLVRFTFTNLNRFSELMVHKPGEGLFLWFLAVLLSPLVIALPLKHIYLIALDILQMRRIVPQMDLSVEKYEMVPQHSFLKQICSCMFMVLPQQFYDRVKEGSLVLQKSRVLGFYENGLILDNVVAAHLETDIVILATGYKSDAKIANIFTSIDFKKCILGSSAPFYRECIHPRIPQLAIMGYSESPATLFTFELRSKWIAHFLAGKFRLPPIREMEENVEKWEKNARRYSRENYKRACVGVMLQIHCNDQLCKDMGCNPRRKKWLFLSFILLITLQTMQIYETFLHNPHVLAKI</sequence>
<dbReference type="InterPro" id="IPR000960">
    <property type="entry name" value="Flavin_mOase"/>
</dbReference>
<dbReference type="PROSITE" id="PS51257">
    <property type="entry name" value="PROKAR_LIPOPROTEIN"/>
    <property type="match status" value="1"/>
</dbReference>
<evidence type="ECO:0000256" key="1">
    <source>
        <dbReference type="ARBA" id="ARBA00009183"/>
    </source>
</evidence>
<keyword evidence="3 6" id="KW-0274">FAD</keyword>
<dbReference type="InterPro" id="IPR020946">
    <property type="entry name" value="Flavin_mOase-like"/>
</dbReference>
<evidence type="ECO:0000256" key="6">
    <source>
        <dbReference type="RuleBase" id="RU361177"/>
    </source>
</evidence>
<dbReference type="InterPro" id="IPR050346">
    <property type="entry name" value="FMO-like"/>
</dbReference>
<dbReference type="EMBL" id="JABTTQ020000003">
    <property type="protein sequence ID" value="KAK6160810.1"/>
    <property type="molecule type" value="Genomic_DNA"/>
</dbReference>
<keyword evidence="7" id="KW-0472">Membrane</keyword>
<dbReference type="Proteomes" id="UP001318860">
    <property type="component" value="Unassembled WGS sequence"/>
</dbReference>
<feature type="transmembrane region" description="Helical" evidence="7">
    <location>
        <begin position="529"/>
        <end position="546"/>
    </location>
</feature>
<accession>A0ABR0XNS3</accession>
<keyword evidence="7" id="KW-1133">Transmembrane helix</keyword>
<dbReference type="SUPFAM" id="SSF51905">
    <property type="entry name" value="FAD/NAD(P)-binding domain"/>
    <property type="match status" value="2"/>
</dbReference>
<keyword evidence="2 6" id="KW-0285">Flavoprotein</keyword>
<comment type="caution">
    <text evidence="8">The sequence shown here is derived from an EMBL/GenBank/DDBJ whole genome shotgun (WGS) entry which is preliminary data.</text>
</comment>
<evidence type="ECO:0000313" key="8">
    <source>
        <dbReference type="EMBL" id="KAK6160810.1"/>
    </source>
</evidence>
<dbReference type="PANTHER" id="PTHR23023">
    <property type="entry name" value="DIMETHYLANILINE MONOOXYGENASE"/>
    <property type="match status" value="1"/>
</dbReference>
<dbReference type="Pfam" id="PF00743">
    <property type="entry name" value="FMO-like"/>
    <property type="match status" value="2"/>
</dbReference>
<evidence type="ECO:0000256" key="4">
    <source>
        <dbReference type="ARBA" id="ARBA00022857"/>
    </source>
</evidence>
<organism evidence="8 9">
    <name type="scientific">Rehmannia glutinosa</name>
    <name type="common">Chinese foxglove</name>
    <dbReference type="NCBI Taxonomy" id="99300"/>
    <lineage>
        <taxon>Eukaryota</taxon>
        <taxon>Viridiplantae</taxon>
        <taxon>Streptophyta</taxon>
        <taxon>Embryophyta</taxon>
        <taxon>Tracheophyta</taxon>
        <taxon>Spermatophyta</taxon>
        <taxon>Magnoliopsida</taxon>
        <taxon>eudicotyledons</taxon>
        <taxon>Gunneridae</taxon>
        <taxon>Pentapetalae</taxon>
        <taxon>asterids</taxon>
        <taxon>lamiids</taxon>
        <taxon>Lamiales</taxon>
        <taxon>Orobanchaceae</taxon>
        <taxon>Rehmannieae</taxon>
        <taxon>Rehmannia</taxon>
    </lineage>
</organism>
<name>A0ABR0XNS3_REHGL</name>
<evidence type="ECO:0000313" key="9">
    <source>
        <dbReference type="Proteomes" id="UP001318860"/>
    </source>
</evidence>
<evidence type="ECO:0000256" key="5">
    <source>
        <dbReference type="ARBA" id="ARBA00023002"/>
    </source>
</evidence>